<keyword evidence="2" id="KW-0472">Membrane</keyword>
<feature type="region of interest" description="Disordered" evidence="1">
    <location>
        <begin position="53"/>
        <end position="135"/>
    </location>
</feature>
<feature type="transmembrane region" description="Helical" evidence="2">
    <location>
        <begin position="913"/>
        <end position="932"/>
    </location>
</feature>
<feature type="transmembrane region" description="Helical" evidence="2">
    <location>
        <begin position="762"/>
        <end position="782"/>
    </location>
</feature>
<feature type="transmembrane region" description="Helical" evidence="2">
    <location>
        <begin position="335"/>
        <end position="352"/>
    </location>
</feature>
<dbReference type="Proteomes" id="UP001324993">
    <property type="component" value="Chromosome"/>
</dbReference>
<feature type="transmembrane region" description="Helical" evidence="2">
    <location>
        <begin position="789"/>
        <end position="807"/>
    </location>
</feature>
<reference evidence="3 4" key="1">
    <citation type="submission" date="2023-11" db="EMBL/GenBank/DDBJ databases">
        <title>Coraliomargarita sp. nov., isolated from marine algae.</title>
        <authorList>
            <person name="Lee J.K."/>
            <person name="Baek J.H."/>
            <person name="Kim J.M."/>
            <person name="Choi D.G."/>
            <person name="Jeon C.O."/>
        </authorList>
    </citation>
    <scope>NUCLEOTIDE SEQUENCE [LARGE SCALE GENOMIC DNA]</scope>
    <source>
        <strain evidence="3 4">J2-16</strain>
    </source>
</reference>
<feature type="compositionally biased region" description="Polar residues" evidence="1">
    <location>
        <begin position="105"/>
        <end position="117"/>
    </location>
</feature>
<keyword evidence="2" id="KW-1133">Transmembrane helix</keyword>
<feature type="transmembrane region" description="Helical" evidence="2">
    <location>
        <begin position="661"/>
        <end position="680"/>
    </location>
</feature>
<keyword evidence="2" id="KW-0812">Transmembrane</keyword>
<feature type="transmembrane region" description="Helical" evidence="2">
    <location>
        <begin position="520"/>
        <end position="537"/>
    </location>
</feature>
<feature type="transmembrane region" description="Helical" evidence="2">
    <location>
        <begin position="636"/>
        <end position="654"/>
    </location>
</feature>
<dbReference type="RefSeq" id="WP_319834879.1">
    <property type="nucleotide sequence ID" value="NZ_CP138858.1"/>
</dbReference>
<evidence type="ECO:0000313" key="3">
    <source>
        <dbReference type="EMBL" id="WPJ98074.1"/>
    </source>
</evidence>
<feature type="transmembrane region" description="Helical" evidence="2">
    <location>
        <begin position="359"/>
        <end position="376"/>
    </location>
</feature>
<feature type="transmembrane region" description="Helical" evidence="2">
    <location>
        <begin position="252"/>
        <end position="272"/>
    </location>
</feature>
<dbReference type="PIRSF" id="PIRSF035905">
    <property type="entry name" value="UCP035905_mp"/>
    <property type="match status" value="1"/>
</dbReference>
<organism evidence="3 4">
    <name type="scientific">Coraliomargarita algicola</name>
    <dbReference type="NCBI Taxonomy" id="3092156"/>
    <lineage>
        <taxon>Bacteria</taxon>
        <taxon>Pseudomonadati</taxon>
        <taxon>Verrucomicrobiota</taxon>
        <taxon>Opitutia</taxon>
        <taxon>Puniceicoccales</taxon>
        <taxon>Coraliomargaritaceae</taxon>
        <taxon>Coraliomargarita</taxon>
    </lineage>
</organism>
<evidence type="ECO:0000313" key="4">
    <source>
        <dbReference type="Proteomes" id="UP001324993"/>
    </source>
</evidence>
<feature type="transmembrane region" description="Helical" evidence="2">
    <location>
        <begin position="382"/>
        <end position="405"/>
    </location>
</feature>
<dbReference type="InterPro" id="IPR014600">
    <property type="entry name" value="UCP035905_mem"/>
</dbReference>
<feature type="transmembrane region" description="Helical" evidence="2">
    <location>
        <begin position="309"/>
        <end position="329"/>
    </location>
</feature>
<feature type="compositionally biased region" description="Basic and acidic residues" evidence="1">
    <location>
        <begin position="78"/>
        <end position="89"/>
    </location>
</feature>
<feature type="transmembrane region" description="Helical" evidence="2">
    <location>
        <begin position="852"/>
        <end position="869"/>
    </location>
</feature>
<dbReference type="EMBL" id="CP138858">
    <property type="protein sequence ID" value="WPJ98074.1"/>
    <property type="molecule type" value="Genomic_DNA"/>
</dbReference>
<feature type="transmembrane region" description="Helical" evidence="2">
    <location>
        <begin position="463"/>
        <end position="490"/>
    </location>
</feature>
<name>A0ABZ0RYK5_9BACT</name>
<keyword evidence="4" id="KW-1185">Reference proteome</keyword>
<feature type="transmembrane region" description="Helical" evidence="2">
    <location>
        <begin position="819"/>
        <end position="840"/>
    </location>
</feature>
<gene>
    <name evidence="3" type="ORF">SH580_10215</name>
</gene>
<evidence type="ECO:0000256" key="2">
    <source>
        <dbReference type="SAM" id="Phobius"/>
    </source>
</evidence>
<feature type="transmembrane region" description="Helical" evidence="2">
    <location>
        <begin position="219"/>
        <end position="240"/>
    </location>
</feature>
<feature type="transmembrane region" description="Helical" evidence="2">
    <location>
        <begin position="549"/>
        <end position="567"/>
    </location>
</feature>
<proteinExistence type="predicted"/>
<feature type="transmembrane region" description="Helical" evidence="2">
    <location>
        <begin position="731"/>
        <end position="750"/>
    </location>
</feature>
<accession>A0ABZ0RYK5</accession>
<dbReference type="PANTHER" id="PTHR38434">
    <property type="entry name" value="BLL2549 PROTEIN"/>
    <property type="match status" value="1"/>
</dbReference>
<dbReference type="PANTHER" id="PTHR38434:SF1">
    <property type="entry name" value="BLL2549 PROTEIN"/>
    <property type="match status" value="1"/>
</dbReference>
<sequence>MLEIFGLLLVLGLIASLILPWVNLGRISRTRSELERLKRELGELQDRKDAAAIREDVGASSTKTAEAKPAESTVSPSRDARTRPVEKAESATGANTEIRDPGNATLPSCSASESVTGANAEIRDPGSATLPSCSASESVTGANAEIRDPGSATLPSCSASEPVAGANAEIRDPGNATLPGCSASESVAGANAEICDPGNATLPSCSVSEPVESAEPQDWFGKVAVWVGGIALLMAGFYMIKYSIESGWLTPLVRLWLTVGFGGLLCGAGFVIGVKSSMAANERIGQALAGAGIACLYFAAYAAVHMHGYVSLGLGFVAMVLVTVLAVLLSLKNGAPIAMMGLVGGFLTPWLMSTGSNDTVMLFGYLFLLFCGAQFLCVCRGWWALLLGSLAGVYLWSAAVIVGNVCGHLDQLAGVLIFVVGVCGVNAVWVLLAKKDTVLDASALPWLTAIRWLTWGGGLVQGLVLVLIGGFAAVDMALFSVLSVGALLLAVLREDDFIGAAWLALGAVAAGTLASIDSAMLSWLIAPLGLLSLFFVVGHWRGLVSGRVLTWRALSVTAALSAVPLLYANREWVVGGVAVFHRSAWLWLAVVVAGLLALAGEHILRRESDAEVAGEYSAFAVFLFGFGLWTYLPTDYLEQAAAVLVIGTAVYWKLRAFGRSALVASVLGVAWAACMLDHAADAVGYFFREQVGAGAAQDGMAALAWVLGFVGVVTVWGCFRTVWDAAVRKVVTRILGGVSLLGFVAIYQWLDGSCMPSEWSSATVEGGLTALLAVAAVGFIYLARVWTSCYQGSVILAGLVALRVVWLHLADAGAAGERFFFNALLLQFGLPFVASCVLAWQSGAGGCERLRRVYQLAAMLLGFVWATFLVQDYYGGSYLYGDRTSTAEIYTYSLVWLLLAVTYQAIGLWRQQSVIHVGSLVLLLITIGKVFLVDAAELEGLLRVLSFLGLGLALIGIGFFYNKVVFAPRLESAGD</sequence>
<feature type="transmembrane region" description="Helical" evidence="2">
    <location>
        <begin position="284"/>
        <end position="302"/>
    </location>
</feature>
<feature type="transmembrane region" description="Helical" evidence="2">
    <location>
        <begin position="412"/>
        <end position="432"/>
    </location>
</feature>
<feature type="transmembrane region" description="Helical" evidence="2">
    <location>
        <begin position="612"/>
        <end position="630"/>
    </location>
</feature>
<dbReference type="Pfam" id="PF10101">
    <property type="entry name" value="DUF2339"/>
    <property type="match status" value="1"/>
</dbReference>
<protein>
    <submittedName>
        <fullName evidence="3">DUF2339 domain-containing protein</fullName>
    </submittedName>
</protein>
<feature type="transmembrane region" description="Helical" evidence="2">
    <location>
        <begin position="889"/>
        <end position="906"/>
    </location>
</feature>
<evidence type="ECO:0000256" key="1">
    <source>
        <dbReference type="SAM" id="MobiDB-lite"/>
    </source>
</evidence>
<feature type="transmembrane region" description="Helical" evidence="2">
    <location>
        <begin position="579"/>
        <end position="600"/>
    </location>
</feature>
<feature type="transmembrane region" description="Helical" evidence="2">
    <location>
        <begin position="944"/>
        <end position="961"/>
    </location>
</feature>
<feature type="transmembrane region" description="Helical" evidence="2">
    <location>
        <begin position="700"/>
        <end position="719"/>
    </location>
</feature>
<dbReference type="InterPro" id="IPR019286">
    <property type="entry name" value="DUF2339_TM"/>
</dbReference>
<feature type="transmembrane region" description="Helical" evidence="2">
    <location>
        <begin position="497"/>
        <end position="514"/>
    </location>
</feature>